<dbReference type="RefSeq" id="WP_137743806.1">
    <property type="nucleotide sequence ID" value="NZ_BORC01000005.1"/>
</dbReference>
<dbReference type="NCBIfam" id="TIGR03804">
    <property type="entry name" value="para_beta_helix"/>
    <property type="match status" value="3"/>
</dbReference>
<organism evidence="7 8">
    <name type="scientific">Robertmurraya siralis</name>
    <dbReference type="NCBI Taxonomy" id="77777"/>
    <lineage>
        <taxon>Bacteria</taxon>
        <taxon>Bacillati</taxon>
        <taxon>Bacillota</taxon>
        <taxon>Bacilli</taxon>
        <taxon>Bacillales</taxon>
        <taxon>Bacillaceae</taxon>
        <taxon>Robertmurraya</taxon>
    </lineage>
</organism>
<dbReference type="InterPro" id="IPR011050">
    <property type="entry name" value="Pectin_lyase_fold/virulence"/>
</dbReference>
<evidence type="ECO:0000256" key="5">
    <source>
        <dbReference type="SAM" id="SignalP"/>
    </source>
</evidence>
<dbReference type="SMART" id="SM00710">
    <property type="entry name" value="PbH1"/>
    <property type="match status" value="8"/>
</dbReference>
<dbReference type="InterPro" id="IPR026464">
    <property type="entry name" value="NosD_copper_fam"/>
</dbReference>
<keyword evidence="4" id="KW-1133">Transmembrane helix</keyword>
<gene>
    <name evidence="7" type="ORF">J27TS8_31490</name>
</gene>
<dbReference type="InterPro" id="IPR007742">
    <property type="entry name" value="NosD_dom"/>
</dbReference>
<dbReference type="Gene3D" id="2.160.20.10">
    <property type="entry name" value="Single-stranded right-handed beta-helix, Pectin lyase-like"/>
    <property type="match status" value="1"/>
</dbReference>
<keyword evidence="8" id="KW-1185">Reference proteome</keyword>
<dbReference type="PANTHER" id="PTHR22990">
    <property type="entry name" value="F-BOX ONLY PROTEIN"/>
    <property type="match status" value="1"/>
</dbReference>
<dbReference type="AlphaFoldDB" id="A0A920BV24"/>
<comment type="caution">
    <text evidence="7">The sequence shown here is derived from an EMBL/GenBank/DDBJ whole genome shotgun (WGS) entry which is preliminary data.</text>
</comment>
<sequence length="438" mass="49385">MKKLTFLFFIMSIILLAAPHSSLAKDDLQQMIDALHNGDILELEDKTYEGNITINKSIELIGKEGTVISGDGSGNVISIEAPNVKIRNMTVLGSSMNRNSSEEYAGIKVYSNHNVIDSVTIKHSFHGIYLSQAHHNLIENSLITGLGKGEIANQGNGLHIYYANDNILQNNVVKGSRDGMFFDYANRNEILYNSISETRYGLHYMYSDDNFFEGNTFTMNTGGAAIMHSNGIKLEQNEFIFNYGHKSFGLLLLSSRDTIIQDNTFFLNQRGLYIDQATGSLVKNNRIIKNQIGIEIWASSNEQIFTLNEINENTIPVASLGGEGRNSWSENGIGNNWGRSFPMIDLDQDGIGDEEVRYQSSLHQLIEDQELVYLFLQSPAIAVYEKLNQFLHKEKTMFTDPYPLVTKHERKQASLILIGVLAISSNLYIYRHYKKRLL</sequence>
<protein>
    <recommendedName>
        <fullName evidence="6">Periplasmic copper-binding protein NosD beta helix domain-containing protein</fullName>
    </recommendedName>
</protein>
<dbReference type="InterPro" id="IPR006626">
    <property type="entry name" value="PbH1"/>
</dbReference>
<dbReference type="Proteomes" id="UP000682111">
    <property type="component" value="Unassembled WGS sequence"/>
</dbReference>
<reference evidence="7" key="1">
    <citation type="submission" date="2021-03" db="EMBL/GenBank/DDBJ databases">
        <title>Antimicrobial resistance genes in bacteria isolated from Japanese honey, and their potential for conferring macrolide and lincosamide resistance in the American foulbrood pathogen Paenibacillus larvae.</title>
        <authorList>
            <person name="Okamoto M."/>
            <person name="Kumagai M."/>
            <person name="Kanamori H."/>
            <person name="Takamatsu D."/>
        </authorList>
    </citation>
    <scope>NUCLEOTIDE SEQUENCE</scope>
    <source>
        <strain evidence="7">J27TS8</strain>
    </source>
</reference>
<dbReference type="NCBIfam" id="TIGR04247">
    <property type="entry name" value="NosD_copper_fam"/>
    <property type="match status" value="1"/>
</dbReference>
<dbReference type="InterPro" id="IPR012334">
    <property type="entry name" value="Pectin_lyas_fold"/>
</dbReference>
<feature type="domain" description="Periplasmic copper-binding protein NosD beta helix" evidence="6">
    <location>
        <begin position="152"/>
        <end position="338"/>
    </location>
</feature>
<feature type="transmembrane region" description="Helical" evidence="4">
    <location>
        <begin position="413"/>
        <end position="430"/>
    </location>
</feature>
<evidence type="ECO:0000256" key="3">
    <source>
        <dbReference type="ARBA" id="ARBA00022786"/>
    </source>
</evidence>
<evidence type="ECO:0000256" key="4">
    <source>
        <dbReference type="SAM" id="Phobius"/>
    </source>
</evidence>
<evidence type="ECO:0000313" key="8">
    <source>
        <dbReference type="Proteomes" id="UP000682111"/>
    </source>
</evidence>
<dbReference type="Pfam" id="PF05048">
    <property type="entry name" value="NosD"/>
    <property type="match status" value="1"/>
</dbReference>
<accession>A0A920BV24</accession>
<dbReference type="EMBL" id="BORC01000005">
    <property type="protein sequence ID" value="GIN63156.1"/>
    <property type="molecule type" value="Genomic_DNA"/>
</dbReference>
<keyword evidence="4" id="KW-0812">Transmembrane</keyword>
<evidence type="ECO:0000256" key="2">
    <source>
        <dbReference type="ARBA" id="ARBA00022737"/>
    </source>
</evidence>
<dbReference type="OrthoDB" id="159063at2"/>
<keyword evidence="2" id="KW-0677">Repeat</keyword>
<keyword evidence="5" id="KW-0732">Signal</keyword>
<comment type="pathway">
    <text evidence="1">Protein modification; protein ubiquitination.</text>
</comment>
<keyword evidence="3" id="KW-0833">Ubl conjugation pathway</keyword>
<feature type="signal peptide" evidence="5">
    <location>
        <begin position="1"/>
        <end position="24"/>
    </location>
</feature>
<keyword evidence="4" id="KW-0472">Membrane</keyword>
<dbReference type="InterPro" id="IPR022441">
    <property type="entry name" value="Para_beta_helix_rpt-2"/>
</dbReference>
<evidence type="ECO:0000259" key="6">
    <source>
        <dbReference type="Pfam" id="PF05048"/>
    </source>
</evidence>
<dbReference type="PANTHER" id="PTHR22990:SF15">
    <property type="entry name" value="F-BOX ONLY PROTEIN 10"/>
    <property type="match status" value="1"/>
</dbReference>
<evidence type="ECO:0000313" key="7">
    <source>
        <dbReference type="EMBL" id="GIN63156.1"/>
    </source>
</evidence>
<feature type="chain" id="PRO_5038100417" description="Periplasmic copper-binding protein NosD beta helix domain-containing protein" evidence="5">
    <location>
        <begin position="25"/>
        <end position="438"/>
    </location>
</feature>
<evidence type="ECO:0000256" key="1">
    <source>
        <dbReference type="ARBA" id="ARBA00004906"/>
    </source>
</evidence>
<name>A0A920BV24_9BACI</name>
<dbReference type="SUPFAM" id="SSF51126">
    <property type="entry name" value="Pectin lyase-like"/>
    <property type="match status" value="1"/>
</dbReference>
<dbReference type="InterPro" id="IPR051550">
    <property type="entry name" value="SCF-Subunits/Alg-Epimerases"/>
</dbReference>
<proteinExistence type="predicted"/>